<evidence type="ECO:0000313" key="2">
    <source>
        <dbReference type="Proteomes" id="UP000285908"/>
    </source>
</evidence>
<accession>A0A438AD68</accession>
<protein>
    <submittedName>
        <fullName evidence="1">Sarcosine oxidase subunit gamma</fullName>
    </submittedName>
</protein>
<dbReference type="RefSeq" id="WP_127907992.1">
    <property type="nucleotide sequence ID" value="NZ_RQXX01000010.1"/>
</dbReference>
<reference evidence="1 2" key="1">
    <citation type="submission" date="2018-11" db="EMBL/GenBank/DDBJ databases">
        <title>Mesobaculum littorinae gen. nov., sp. nov., isolated from Littorina scabra that represents a novel genus of the order Rhodobacteraceae.</title>
        <authorList>
            <person name="Li F."/>
        </authorList>
    </citation>
    <scope>NUCLEOTIDE SEQUENCE [LARGE SCALE GENOMIC DNA]</scope>
    <source>
        <strain evidence="1 2">M0103</strain>
    </source>
</reference>
<dbReference type="InterPro" id="IPR027266">
    <property type="entry name" value="TrmE/GcvT-like"/>
</dbReference>
<comment type="caution">
    <text evidence="1">The sequence shown here is derived from an EMBL/GenBank/DDBJ whole genome shotgun (WGS) entry which is preliminary data.</text>
</comment>
<dbReference type="OrthoDB" id="7356349at2"/>
<keyword evidence="2" id="KW-1185">Reference proteome</keyword>
<dbReference type="Gene3D" id="3.30.1360.120">
    <property type="entry name" value="Probable tRNA modification gtpase trme, domain 1"/>
    <property type="match status" value="1"/>
</dbReference>
<dbReference type="AlphaFoldDB" id="A0A438AD68"/>
<gene>
    <name evidence="1" type="ORF">EKE94_17810</name>
</gene>
<evidence type="ECO:0000313" key="1">
    <source>
        <dbReference type="EMBL" id="RVV96582.1"/>
    </source>
</evidence>
<dbReference type="EMBL" id="RQXX01000010">
    <property type="protein sequence ID" value="RVV96582.1"/>
    <property type="molecule type" value="Genomic_DNA"/>
</dbReference>
<proteinExistence type="predicted"/>
<sequence>MTDLASHTAFGAAQPRDRTIGALALTERPDIALASLTLRAGSRAPAPFGLDLPGPGGLAEGEGVAAFWSAPGQWMIEAPGRAESDFAAEVVRAVGDTGGTDVSVTEQTDGFVAFDIVSRHGPAPLDALLERLVNLDPALWGPGRATRTVLHHMSVFVLRRDASRVTIWGIRSAAGSLWHALDAALTRQNVGGYP</sequence>
<dbReference type="Proteomes" id="UP000285908">
    <property type="component" value="Unassembled WGS sequence"/>
</dbReference>
<organism evidence="1 2">
    <name type="scientific">Mesobaculum littorinae</name>
    <dbReference type="NCBI Taxonomy" id="2486419"/>
    <lineage>
        <taxon>Bacteria</taxon>
        <taxon>Pseudomonadati</taxon>
        <taxon>Pseudomonadota</taxon>
        <taxon>Alphaproteobacteria</taxon>
        <taxon>Rhodobacterales</taxon>
        <taxon>Roseobacteraceae</taxon>
        <taxon>Mesobaculum</taxon>
    </lineage>
</organism>
<name>A0A438AD68_9RHOB</name>